<evidence type="ECO:0000256" key="7">
    <source>
        <dbReference type="ARBA" id="ARBA00023224"/>
    </source>
</evidence>
<keyword evidence="11" id="KW-1185">Reference proteome</keyword>
<evidence type="ECO:0000313" key="10">
    <source>
        <dbReference type="EMBL" id="KAL2097024.1"/>
    </source>
</evidence>
<dbReference type="PROSITE" id="PS50262">
    <property type="entry name" value="G_PROTEIN_RECEP_F1_2"/>
    <property type="match status" value="1"/>
</dbReference>
<evidence type="ECO:0000256" key="3">
    <source>
        <dbReference type="ARBA" id="ARBA00022989"/>
    </source>
</evidence>
<dbReference type="EMBL" id="JBHFQA010000006">
    <property type="protein sequence ID" value="KAL2097024.1"/>
    <property type="molecule type" value="Genomic_DNA"/>
</dbReference>
<keyword evidence="4" id="KW-0297">G-protein coupled receptor</keyword>
<keyword evidence="6" id="KW-0675">Receptor</keyword>
<dbReference type="GO" id="GO:0004930">
    <property type="term" value="F:G protein-coupled receptor activity"/>
    <property type="evidence" value="ECO:0007669"/>
    <property type="project" value="UniProtKB-KW"/>
</dbReference>
<gene>
    <name evidence="10" type="ORF">ACEWY4_006231</name>
</gene>
<evidence type="ECO:0000256" key="5">
    <source>
        <dbReference type="ARBA" id="ARBA00023136"/>
    </source>
</evidence>
<dbReference type="Proteomes" id="UP001591681">
    <property type="component" value="Unassembled WGS sequence"/>
</dbReference>
<dbReference type="GO" id="GO:0016020">
    <property type="term" value="C:membrane"/>
    <property type="evidence" value="ECO:0007669"/>
    <property type="project" value="UniProtKB-SubCell"/>
</dbReference>
<feature type="transmembrane region" description="Helical" evidence="8">
    <location>
        <begin position="153"/>
        <end position="176"/>
    </location>
</feature>
<comment type="subcellular location">
    <subcellularLocation>
        <location evidence="1">Membrane</location>
        <topology evidence="1">Multi-pass membrane protein</topology>
    </subcellularLocation>
</comment>
<sequence>MESNETLSTEDPYGNWSYPSYYGEPVLLEENIHDKFHRIFVTICYSLIFCVSLAGNSFLLWALLKQEDLRRTSSLLLLHLTLSDLVFTLPLPAWAAYVNHSLVMSEAACRLLNGMFFLGLYSYMTFLTAMTVHRYRAVVHAITASTFKPNVHLLSGGLWAFCLAFTIPEMVFSEAIEDGDFVDCRQTYGSYLPEYLMYYMQMIIFFSLPFAVIAFCYTRMWFRIQKCRMAQKRQAVQLIFLIVVGFFICWAPYNVFLLIYSLSLQGLIPEVEPEHSATVMFAYTVSHTLAYFHCCLSPIIHILGAGKFRGRLRHQLASFRQFSVRERSQILSVYTGETALSVSGQN</sequence>
<evidence type="ECO:0000256" key="4">
    <source>
        <dbReference type="ARBA" id="ARBA00023040"/>
    </source>
</evidence>
<keyword evidence="3 8" id="KW-1133">Transmembrane helix</keyword>
<dbReference type="PANTHER" id="PTHR10489:SF627">
    <property type="entry name" value="C-C CHEMOKINE RECEPTOR TYPE 8"/>
    <property type="match status" value="1"/>
</dbReference>
<organism evidence="10 11">
    <name type="scientific">Coilia grayii</name>
    <name type="common">Gray's grenadier anchovy</name>
    <dbReference type="NCBI Taxonomy" id="363190"/>
    <lineage>
        <taxon>Eukaryota</taxon>
        <taxon>Metazoa</taxon>
        <taxon>Chordata</taxon>
        <taxon>Craniata</taxon>
        <taxon>Vertebrata</taxon>
        <taxon>Euteleostomi</taxon>
        <taxon>Actinopterygii</taxon>
        <taxon>Neopterygii</taxon>
        <taxon>Teleostei</taxon>
        <taxon>Clupei</taxon>
        <taxon>Clupeiformes</taxon>
        <taxon>Clupeoidei</taxon>
        <taxon>Engraulidae</taxon>
        <taxon>Coilinae</taxon>
        <taxon>Coilia</taxon>
    </lineage>
</organism>
<feature type="transmembrane region" description="Helical" evidence="8">
    <location>
        <begin position="76"/>
        <end position="95"/>
    </location>
</feature>
<protein>
    <recommendedName>
        <fullName evidence="9">G-protein coupled receptors family 1 profile domain-containing protein</fullName>
    </recommendedName>
</protein>
<dbReference type="Pfam" id="PF00001">
    <property type="entry name" value="7tm_1"/>
    <property type="match status" value="1"/>
</dbReference>
<feature type="transmembrane region" description="Helical" evidence="8">
    <location>
        <begin position="280"/>
        <end position="303"/>
    </location>
</feature>
<comment type="caution">
    <text evidence="10">The sequence shown here is derived from an EMBL/GenBank/DDBJ whole genome shotgun (WGS) entry which is preliminary data.</text>
</comment>
<keyword evidence="2 8" id="KW-0812">Transmembrane</keyword>
<feature type="transmembrane region" description="Helical" evidence="8">
    <location>
        <begin position="39"/>
        <end position="64"/>
    </location>
</feature>
<dbReference type="InterPro" id="IPR050119">
    <property type="entry name" value="CCR1-9-like"/>
</dbReference>
<feature type="transmembrane region" description="Helical" evidence="8">
    <location>
        <begin position="238"/>
        <end position="260"/>
    </location>
</feature>
<evidence type="ECO:0000256" key="2">
    <source>
        <dbReference type="ARBA" id="ARBA00022692"/>
    </source>
</evidence>
<reference evidence="10 11" key="1">
    <citation type="submission" date="2024-09" db="EMBL/GenBank/DDBJ databases">
        <title>A chromosome-level genome assembly of Gray's grenadier anchovy, Coilia grayii.</title>
        <authorList>
            <person name="Fu Z."/>
        </authorList>
    </citation>
    <scope>NUCLEOTIDE SEQUENCE [LARGE SCALE GENOMIC DNA]</scope>
    <source>
        <strain evidence="10">G4</strain>
        <tissue evidence="10">Muscle</tissue>
    </source>
</reference>
<dbReference type="SUPFAM" id="SSF81321">
    <property type="entry name" value="Family A G protein-coupled receptor-like"/>
    <property type="match status" value="1"/>
</dbReference>
<proteinExistence type="predicted"/>
<dbReference type="PANTHER" id="PTHR10489">
    <property type="entry name" value="CELL ADHESION MOLECULE"/>
    <property type="match status" value="1"/>
</dbReference>
<evidence type="ECO:0000313" key="11">
    <source>
        <dbReference type="Proteomes" id="UP001591681"/>
    </source>
</evidence>
<evidence type="ECO:0000256" key="1">
    <source>
        <dbReference type="ARBA" id="ARBA00004141"/>
    </source>
</evidence>
<dbReference type="InterPro" id="IPR000276">
    <property type="entry name" value="GPCR_Rhodpsn"/>
</dbReference>
<keyword evidence="7" id="KW-0807">Transducer</keyword>
<feature type="domain" description="G-protein coupled receptors family 1 profile" evidence="9">
    <location>
        <begin position="55"/>
        <end position="301"/>
    </location>
</feature>
<keyword evidence="5 8" id="KW-0472">Membrane</keyword>
<accession>A0ABD1KD77</accession>
<dbReference type="AlphaFoldDB" id="A0ABD1KD77"/>
<evidence type="ECO:0000256" key="8">
    <source>
        <dbReference type="SAM" id="Phobius"/>
    </source>
</evidence>
<dbReference type="PRINTS" id="PR00237">
    <property type="entry name" value="GPCRRHODOPSN"/>
</dbReference>
<evidence type="ECO:0000259" key="9">
    <source>
        <dbReference type="PROSITE" id="PS50262"/>
    </source>
</evidence>
<feature type="transmembrane region" description="Helical" evidence="8">
    <location>
        <begin position="196"/>
        <end position="217"/>
    </location>
</feature>
<evidence type="ECO:0000256" key="6">
    <source>
        <dbReference type="ARBA" id="ARBA00023170"/>
    </source>
</evidence>
<name>A0ABD1KD77_9TELE</name>
<dbReference type="InterPro" id="IPR017452">
    <property type="entry name" value="GPCR_Rhodpsn_7TM"/>
</dbReference>
<feature type="transmembrane region" description="Helical" evidence="8">
    <location>
        <begin position="115"/>
        <end position="132"/>
    </location>
</feature>
<dbReference type="Gene3D" id="1.20.1070.10">
    <property type="entry name" value="Rhodopsin 7-helix transmembrane proteins"/>
    <property type="match status" value="1"/>
</dbReference>